<feature type="region of interest" description="Disordered" evidence="4">
    <location>
        <begin position="127"/>
        <end position="154"/>
    </location>
</feature>
<keyword evidence="3" id="KW-0677">Repeat</keyword>
<evidence type="ECO:0000259" key="7">
    <source>
        <dbReference type="Pfam" id="PF19959"/>
    </source>
</evidence>
<feature type="compositionally biased region" description="Basic and acidic residues" evidence="4">
    <location>
        <begin position="127"/>
        <end position="136"/>
    </location>
</feature>
<dbReference type="Gene3D" id="1.25.40.370">
    <property type="match status" value="1"/>
</dbReference>
<evidence type="ECO:0000256" key="1">
    <source>
        <dbReference type="ARBA" id="ARBA00022574"/>
    </source>
</evidence>
<dbReference type="SUPFAM" id="SSF48371">
    <property type="entry name" value="ARM repeat"/>
    <property type="match status" value="1"/>
</dbReference>
<evidence type="ECO:0000256" key="4">
    <source>
        <dbReference type="SAM" id="MobiDB-lite"/>
    </source>
</evidence>
<dbReference type="InterPro" id="IPR041452">
    <property type="entry name" value="APAF1_C"/>
</dbReference>
<reference evidence="9" key="1">
    <citation type="journal article" date="2011" name="Proc. Natl. Acad. Sci. U.S.A.">
        <title>Genomic insights into the physiology and ecology of the marine filamentous cyanobacterium Lyngbya majuscula.</title>
        <authorList>
            <person name="Jones A.C."/>
            <person name="Monroe E.A."/>
            <person name="Podell S."/>
            <person name="Hess W.R."/>
            <person name="Klages S."/>
            <person name="Esquenazi E."/>
            <person name="Niessen S."/>
            <person name="Hoover H."/>
            <person name="Rothmann M."/>
            <person name="Lasken R.S."/>
            <person name="Yates J.R.III."/>
            <person name="Reinhardt R."/>
            <person name="Kube M."/>
            <person name="Burkart M.D."/>
            <person name="Allen E.E."/>
            <person name="Dorrestein P.C."/>
            <person name="Gerwick W.H."/>
            <person name="Gerwick L."/>
        </authorList>
    </citation>
    <scope>NUCLEOTIDE SEQUENCE [LARGE SCALE GENOMIC DNA]</scope>
    <source>
        <strain evidence="9">3L</strain>
    </source>
</reference>
<dbReference type="PANTHER" id="PTHR22845:SF5">
    <property type="entry name" value="APOPTOTIC PROTEASE-ACTIVATING FACTOR 1"/>
    <property type="match status" value="1"/>
</dbReference>
<protein>
    <submittedName>
        <fullName evidence="8">NB-ARC domain protein</fullName>
    </submittedName>
</protein>
<dbReference type="EMBL" id="GL890874">
    <property type="protein sequence ID" value="EGJ32971.1"/>
    <property type="molecule type" value="Genomic_DNA"/>
</dbReference>
<dbReference type="InterPro" id="IPR011990">
    <property type="entry name" value="TPR-like_helical_dom_sf"/>
</dbReference>
<dbReference type="Gene3D" id="3.40.50.300">
    <property type="entry name" value="P-loop containing nucleotide triphosphate hydrolases"/>
    <property type="match status" value="1"/>
</dbReference>
<feature type="domain" description="APAF-1 helical" evidence="6">
    <location>
        <begin position="516"/>
        <end position="564"/>
    </location>
</feature>
<dbReference type="SUPFAM" id="SSF52540">
    <property type="entry name" value="P-loop containing nucleoside triphosphate hydrolases"/>
    <property type="match status" value="1"/>
</dbReference>
<dbReference type="HOGENOM" id="CLU_002777_0_0_3"/>
<dbReference type="GO" id="GO:0043531">
    <property type="term" value="F:ADP binding"/>
    <property type="evidence" value="ECO:0007669"/>
    <property type="project" value="InterPro"/>
</dbReference>
<dbReference type="PRINTS" id="PR00364">
    <property type="entry name" value="DISEASERSIST"/>
</dbReference>
<dbReference type="PANTHER" id="PTHR22845">
    <property type="entry name" value="APOPTOTIC PROTEASE-ACTIVATING FACTOR 1"/>
    <property type="match status" value="1"/>
</dbReference>
<feature type="compositionally biased region" description="Polar residues" evidence="4">
    <location>
        <begin position="137"/>
        <end position="151"/>
    </location>
</feature>
<name>F4XQZ6_9CYAN</name>
<proteinExistence type="predicted"/>
<dbReference type="eggNOG" id="COG5635">
    <property type="taxonomic scope" value="Bacteria"/>
</dbReference>
<evidence type="ECO:0000259" key="6">
    <source>
        <dbReference type="Pfam" id="PF17908"/>
    </source>
</evidence>
<dbReference type="Pfam" id="PF19959">
    <property type="entry name" value="EAD4"/>
    <property type="match status" value="1"/>
</dbReference>
<dbReference type="eggNOG" id="COG1413">
    <property type="taxonomic scope" value="Bacteria"/>
</dbReference>
<dbReference type="Pfam" id="PF00931">
    <property type="entry name" value="NB-ARC"/>
    <property type="match status" value="1"/>
</dbReference>
<dbReference type="GO" id="GO:0005829">
    <property type="term" value="C:cytosol"/>
    <property type="evidence" value="ECO:0007669"/>
    <property type="project" value="UniProtKB-ARBA"/>
</dbReference>
<dbReference type="InterPro" id="IPR045434">
    <property type="entry name" value="EAD4"/>
</dbReference>
<evidence type="ECO:0000313" key="8">
    <source>
        <dbReference type="EMBL" id="EGJ32971.1"/>
    </source>
</evidence>
<keyword evidence="1" id="KW-0853">WD repeat</keyword>
<dbReference type="InterPro" id="IPR002182">
    <property type="entry name" value="NB-ARC"/>
</dbReference>
<dbReference type="Pfam" id="PF17908">
    <property type="entry name" value="APAF1_C"/>
    <property type="match status" value="1"/>
</dbReference>
<evidence type="ECO:0000313" key="9">
    <source>
        <dbReference type="Proteomes" id="UP000003959"/>
    </source>
</evidence>
<dbReference type="Gene3D" id="1.25.40.10">
    <property type="entry name" value="Tetratricopeptide repeat domain"/>
    <property type="match status" value="4"/>
</dbReference>
<feature type="domain" description="Effector-associated" evidence="7">
    <location>
        <begin position="7"/>
        <end position="127"/>
    </location>
</feature>
<keyword evidence="9" id="KW-1185">Reference proteome</keyword>
<dbReference type="InterPro" id="IPR036388">
    <property type="entry name" value="WH-like_DNA-bd_sf"/>
</dbReference>
<dbReference type="InterPro" id="IPR016024">
    <property type="entry name" value="ARM-type_fold"/>
</dbReference>
<feature type="domain" description="NB-ARC" evidence="5">
    <location>
        <begin position="180"/>
        <end position="333"/>
    </location>
</feature>
<evidence type="ECO:0000256" key="2">
    <source>
        <dbReference type="ARBA" id="ARBA00022703"/>
    </source>
</evidence>
<organism evidence="8 9">
    <name type="scientific">Moorena producens 3L</name>
    <dbReference type="NCBI Taxonomy" id="489825"/>
    <lineage>
        <taxon>Bacteria</taxon>
        <taxon>Bacillati</taxon>
        <taxon>Cyanobacteriota</taxon>
        <taxon>Cyanophyceae</taxon>
        <taxon>Coleofasciculales</taxon>
        <taxon>Coleofasciculaceae</taxon>
        <taxon>Moorena</taxon>
    </lineage>
</organism>
<dbReference type="AlphaFoldDB" id="F4XQZ6"/>
<dbReference type="RefSeq" id="WP_008183290.1">
    <property type="nucleotide sequence ID" value="NZ_GL890874.1"/>
</dbReference>
<evidence type="ECO:0000256" key="3">
    <source>
        <dbReference type="ARBA" id="ARBA00022737"/>
    </source>
</evidence>
<dbReference type="Proteomes" id="UP000003959">
    <property type="component" value="Unassembled WGS sequence"/>
</dbReference>
<keyword evidence="2" id="KW-0053">Apoptosis</keyword>
<dbReference type="InterPro" id="IPR027417">
    <property type="entry name" value="P-loop_NTPase"/>
</dbReference>
<gene>
    <name evidence="8" type="ORF">LYNGBM3L_56110</name>
</gene>
<evidence type="ECO:0000259" key="5">
    <source>
        <dbReference type="Pfam" id="PF00931"/>
    </source>
</evidence>
<dbReference type="Gene3D" id="1.10.10.10">
    <property type="entry name" value="Winged helix-like DNA-binding domain superfamily/Winged helix DNA-binding domain"/>
    <property type="match status" value="1"/>
</dbReference>
<sequence>MPRRTLGPTVKKRALRLFEALVSFAQDIANQGNRDIKFSWKGKTSTHPKLVIETQTRFLIQLTKKDNYPGSLSKAQVVEALQRMEDFLGILEDNRVKKKGKDERHFTLTLYCQDLATNLEKFNQQWDNKRPDKSKQQELATATTPAKTCQALSPKPGVPFQAPYPPAYFIQRPEVSQSLKQSLLSEQTAKTGTLVVSAIYGLGGIGKSTLARAIAHDPEVQSHFPDGILWATLGQQPDLLSFLSSWIQALGDHDYKPTNTNAASRHLQTLLFDKATLLVVDDAWNPDHVEPFRIGGAKCRVLVTTREAQIVGVTRYDLDVMNPSQALGLLEEYGGSKLQGSDRKQAQALATTVGYLPLALELAAAQIADGISWQELLTDLQEEIALLETLDLPGAEEIIDEKRRKHYSLVASFNLSLRRLPPGKFQQFAWFGVLPEDVSITPALGTTLWDVGAREARKTLQYFKSKALLLSGKSTNDTRTYQLHDLVHDMARRLLTSQAATGGEVSLPGLGLTWPQAHGQLLERYRQKTQNGLWHTLPDDGYSHSYLTWHLEKAGCIEEVHQLLQEETAGGRNGWYETGERLGQLGGFVKDVAKAWQLAEEAFSSSPTCSISLQCRYALMVSSVSSLLGHIPGELMAALVEKQVWTPVQALAYVKQIQDPVSRANALRELAPRLPETLLSEALKIAQAITDESSRARALRELVLYLPESILPEALEVTRAITDQSSRAYGLRKLAIRLPEILSEALEAARALTDNIDRADALTGLAPQLPEVLSEALDAARALTDNIDRADALIRLAPQLPQILPEALDAARALTDHKDRAYALRALAPQLPEILPEALDAARALTDHKDRAHALSYLAPQLSENLLPQALEAARGITNESNRAHALSALAPHLPKILSEALEAARAITDPWNRANALCQLAPYLPEILPEALELIGAIRSKIQHWDSGITILNESGKASILRKLAPYLSKKLLSQALEVAQSIADDKDRVYALSEIALHLPEILPEALKVAQSITHNQDRADALIKLAPQMPEILPEALEMAREFTDPWNRANALIELAPYLPESLFPQALEAAAAITDPWNRANALIELAPYLPESLFPQALEAAAAITDPWNRANALRALASHFPQILPEALEPAAAITDKRKRAERKRASPQIIILPQLPVLLPKALEVARAIQSEYHRADVFNELIKNPGLSLQDDVSLWQEFLHTFACRDREDFLIYLVDLSPTIISLGGKEALAAIVEAIKDVSRWWP</sequence>
<accession>F4XQZ6</accession>